<keyword evidence="2" id="KW-1185">Reference proteome</keyword>
<comment type="caution">
    <text evidence="1">The sequence shown here is derived from an EMBL/GenBank/DDBJ whole genome shotgun (WGS) entry which is preliminary data.</text>
</comment>
<protein>
    <submittedName>
        <fullName evidence="1">Uncharacterized protein</fullName>
    </submittedName>
</protein>
<dbReference type="AlphaFoldDB" id="A0A7J7FAK6"/>
<dbReference type="EMBL" id="JACDTQ010000823">
    <property type="protein sequence ID" value="KAF5925021.1"/>
    <property type="molecule type" value="Genomic_DNA"/>
</dbReference>
<accession>A0A7J7FAK6</accession>
<gene>
    <name evidence="1" type="ORF">HPG69_008697</name>
</gene>
<reference evidence="1 2" key="1">
    <citation type="journal article" date="2020" name="Mol. Biol. Evol.">
        <title>Interspecific Gene Flow and the Evolution of Specialization in Black and White Rhinoceros.</title>
        <authorList>
            <person name="Moodley Y."/>
            <person name="Westbury M.V."/>
            <person name="Russo I.M."/>
            <person name="Gopalakrishnan S."/>
            <person name="Rakotoarivelo A."/>
            <person name="Olsen R.A."/>
            <person name="Prost S."/>
            <person name="Tunstall T."/>
            <person name="Ryder O.A."/>
            <person name="Dalen L."/>
            <person name="Bruford M.W."/>
        </authorList>
    </citation>
    <scope>NUCLEOTIDE SEQUENCE [LARGE SCALE GENOMIC DNA]</scope>
    <source>
        <strain evidence="1">SBR-YM</strain>
        <tissue evidence="1">Skin</tissue>
    </source>
</reference>
<name>A0A7J7FAK6_DICBM</name>
<organism evidence="1 2">
    <name type="scientific">Diceros bicornis minor</name>
    <name type="common">South-central black rhinoceros</name>
    <dbReference type="NCBI Taxonomy" id="77932"/>
    <lineage>
        <taxon>Eukaryota</taxon>
        <taxon>Metazoa</taxon>
        <taxon>Chordata</taxon>
        <taxon>Craniata</taxon>
        <taxon>Vertebrata</taxon>
        <taxon>Euteleostomi</taxon>
        <taxon>Mammalia</taxon>
        <taxon>Eutheria</taxon>
        <taxon>Laurasiatheria</taxon>
        <taxon>Perissodactyla</taxon>
        <taxon>Rhinocerotidae</taxon>
        <taxon>Diceros</taxon>
    </lineage>
</organism>
<evidence type="ECO:0000313" key="2">
    <source>
        <dbReference type="Proteomes" id="UP000551758"/>
    </source>
</evidence>
<proteinExistence type="predicted"/>
<evidence type="ECO:0000313" key="1">
    <source>
        <dbReference type="EMBL" id="KAF5925021.1"/>
    </source>
</evidence>
<dbReference type="Proteomes" id="UP000551758">
    <property type="component" value="Unassembled WGS sequence"/>
</dbReference>
<sequence length="241" mass="26729">MVTGSLPFIGQNFRELGQQILRGICQISFYMSRLKPYIELFPDCKDSQQTGLMLCRDYKWEEIQDSLMGQKYEEVKATYQLLGYKTPKLEGHMITMKPLPLADPTTATVLSHPKINGMRKESQDHHLSTASQGGPVALPSTYNTNFPDRINCPRGVSSKGNSLHTGQLAQDQWNLPESVTSASSSGNSQVWQGATGGLLHLHRQTLVFQVGQKDQACGSEQSGAHQTSWIISRAPCTLYRA</sequence>
<dbReference type="Gene3D" id="1.10.8.10">
    <property type="entry name" value="DNA helicase RuvA subunit, C-terminal domain"/>
    <property type="match status" value="1"/>
</dbReference>